<gene>
    <name evidence="1" type="ORF">HPB49_019955</name>
</gene>
<evidence type="ECO:0000313" key="1">
    <source>
        <dbReference type="EMBL" id="KAH7950140.1"/>
    </source>
</evidence>
<protein>
    <submittedName>
        <fullName evidence="1">Uncharacterized protein</fullName>
    </submittedName>
</protein>
<comment type="caution">
    <text evidence="1">The sequence shown here is derived from an EMBL/GenBank/DDBJ whole genome shotgun (WGS) entry which is preliminary data.</text>
</comment>
<keyword evidence="2" id="KW-1185">Reference proteome</keyword>
<reference evidence="1" key="1">
    <citation type="submission" date="2020-05" db="EMBL/GenBank/DDBJ databases">
        <title>Large-scale comparative analyses of tick genomes elucidate their genetic diversity and vector capacities.</title>
        <authorList>
            <person name="Jia N."/>
            <person name="Wang J."/>
            <person name="Shi W."/>
            <person name="Du L."/>
            <person name="Sun Y."/>
            <person name="Zhan W."/>
            <person name="Jiang J."/>
            <person name="Wang Q."/>
            <person name="Zhang B."/>
            <person name="Ji P."/>
            <person name="Sakyi L.B."/>
            <person name="Cui X."/>
            <person name="Yuan T."/>
            <person name="Jiang B."/>
            <person name="Yang W."/>
            <person name="Lam T.T.-Y."/>
            <person name="Chang Q."/>
            <person name="Ding S."/>
            <person name="Wang X."/>
            <person name="Zhu J."/>
            <person name="Ruan X."/>
            <person name="Zhao L."/>
            <person name="Wei J."/>
            <person name="Que T."/>
            <person name="Du C."/>
            <person name="Cheng J."/>
            <person name="Dai P."/>
            <person name="Han X."/>
            <person name="Huang E."/>
            <person name="Gao Y."/>
            <person name="Liu J."/>
            <person name="Shao H."/>
            <person name="Ye R."/>
            <person name="Li L."/>
            <person name="Wei W."/>
            <person name="Wang X."/>
            <person name="Wang C."/>
            <person name="Yang T."/>
            <person name="Huo Q."/>
            <person name="Li W."/>
            <person name="Guo W."/>
            <person name="Chen H."/>
            <person name="Zhou L."/>
            <person name="Ni X."/>
            <person name="Tian J."/>
            <person name="Zhou Y."/>
            <person name="Sheng Y."/>
            <person name="Liu T."/>
            <person name="Pan Y."/>
            <person name="Xia L."/>
            <person name="Li J."/>
            <person name="Zhao F."/>
            <person name="Cao W."/>
        </authorList>
    </citation>
    <scope>NUCLEOTIDE SEQUENCE</scope>
    <source>
        <strain evidence="1">Dsil-2018</strain>
    </source>
</reference>
<dbReference type="EMBL" id="CM023474">
    <property type="protein sequence ID" value="KAH7950140.1"/>
    <property type="molecule type" value="Genomic_DNA"/>
</dbReference>
<organism evidence="1 2">
    <name type="scientific">Dermacentor silvarum</name>
    <name type="common">Tick</name>
    <dbReference type="NCBI Taxonomy" id="543639"/>
    <lineage>
        <taxon>Eukaryota</taxon>
        <taxon>Metazoa</taxon>
        <taxon>Ecdysozoa</taxon>
        <taxon>Arthropoda</taxon>
        <taxon>Chelicerata</taxon>
        <taxon>Arachnida</taxon>
        <taxon>Acari</taxon>
        <taxon>Parasitiformes</taxon>
        <taxon>Ixodida</taxon>
        <taxon>Ixodoidea</taxon>
        <taxon>Ixodidae</taxon>
        <taxon>Rhipicephalinae</taxon>
        <taxon>Dermacentor</taxon>
    </lineage>
</organism>
<dbReference type="Proteomes" id="UP000821865">
    <property type="component" value="Chromosome 5"/>
</dbReference>
<name>A0ACB8CSZ2_DERSI</name>
<sequence length="791" mass="88718">MALRIVLTGLTLALMVRATSTRTSFGSGTPAAYGPRPLTMWTVSGLCSRDRSIGRPGPQLSRLYKYYATIPWTVHDRLLENSINRPTLSTVKNDVPVKVSKIAINQLERLPSDNGKFVFQCTTLSTRRSPRQPSHLVPSSRTPARATPSASLAGPREPCDYSEQCVFAQLNGVCTDHLIGDCALEFVRSLDGKTCDKLQTTAGNALDSPARPTANATLPEPLASRTLASTSVNPFLLKSNGAGFRSLLHRGRPQTWPLRLVIFRAIRNFLGRGILMDSEVVGTFGGKQSRTVMCSRRHTRLAVRLQSVLGARLEATQACLAARAEPRAIARWRRNRFNLFKERGIPGPEPSLFSGNFYQFWHQDTIKVMDEWSNTYGDIYGFYNGDAPFLMVKDLELLRRVFIKDFPMFVDRGMVGNMNEAVDHFLDLFEARCREASDGQANACPLLGTLAFDLVAETACGIFLDVQNKPNDEYFCSAKTYVLNVIESTYQRAGQFFSGVKSLVAVTCILERYFGYEPLAGLAKKAEPIVAIREKDPSVEPKRSFASNLLSSQLARPDLLQSLLEAKVPEELLTRREFRERTNDKGDFLMPLKDVACNAAAILTAGFETVSANTSQCVFCLAKYPEVQEKVRKEVNAAYEKYGEFSYDAISDLPYTTQVIFETLRRYSPVIAFTSRQAACDYRYKDMILPKGLNIMACTQQIHMDPRYWDRPEEFDPDRQAFSPEQKESRDPLAFQPYGIGPRNCVGLKLAQLEMKLIVAKLVHRFRLHLGSRHENASESTCLCFEHEPEN</sequence>
<evidence type="ECO:0000313" key="2">
    <source>
        <dbReference type="Proteomes" id="UP000821865"/>
    </source>
</evidence>
<proteinExistence type="predicted"/>
<accession>A0ACB8CSZ2</accession>